<evidence type="ECO:0000313" key="2">
    <source>
        <dbReference type="EMBL" id="KGO85180.1"/>
    </source>
</evidence>
<evidence type="ECO:0000313" key="3">
    <source>
        <dbReference type="Proteomes" id="UP000030152"/>
    </source>
</evidence>
<dbReference type="AlphaFoldDB" id="A0A0A2MA92"/>
<evidence type="ECO:0000256" key="1">
    <source>
        <dbReference type="SAM" id="SignalP"/>
    </source>
</evidence>
<gene>
    <name evidence="2" type="ORF">Q765_17590</name>
</gene>
<name>A0A0A2MA92_9FLAO</name>
<dbReference type="Proteomes" id="UP000030152">
    <property type="component" value="Unassembled WGS sequence"/>
</dbReference>
<organism evidence="2 3">
    <name type="scientific">Flavobacterium rivuli WB 3.3-2 = DSM 21788</name>
    <dbReference type="NCBI Taxonomy" id="1121895"/>
    <lineage>
        <taxon>Bacteria</taxon>
        <taxon>Pseudomonadati</taxon>
        <taxon>Bacteroidota</taxon>
        <taxon>Flavobacteriia</taxon>
        <taxon>Flavobacteriales</taxon>
        <taxon>Flavobacteriaceae</taxon>
        <taxon>Flavobacterium</taxon>
    </lineage>
</organism>
<dbReference type="RefSeq" id="WP_020213241.1">
    <property type="nucleotide sequence ID" value="NZ_JRLX01000026.1"/>
</dbReference>
<protein>
    <submittedName>
        <fullName evidence="2">Uncharacterized protein</fullName>
    </submittedName>
</protein>
<sequence>MKFIYVLFVYLYTTTFCFAQKTSQELASHFIKITTDNNVEGYKKLFPTAETLSFYIRGIDANAKLDDQFFKTAYLKGVNDAVASFSELQDVLSQKGIDLKKATVTKTETKANDIDMSEGGQVNGVAKTTTLNIHFTAGNQKYVLTIPSAIEVKGQWYVSGEPYEVASEN</sequence>
<feature type="chain" id="PRO_5001991881" evidence="1">
    <location>
        <begin position="20"/>
        <end position="169"/>
    </location>
</feature>
<accession>A0A0A2MA92</accession>
<proteinExistence type="predicted"/>
<dbReference type="eggNOG" id="ENOG5032HFQ">
    <property type="taxonomic scope" value="Bacteria"/>
</dbReference>
<dbReference type="STRING" id="1121895.GCA_000378485_02080"/>
<dbReference type="EMBL" id="JRLX01000026">
    <property type="protein sequence ID" value="KGO85180.1"/>
    <property type="molecule type" value="Genomic_DNA"/>
</dbReference>
<reference evidence="2 3" key="1">
    <citation type="submission" date="2013-09" db="EMBL/GenBank/DDBJ databases">
        <authorList>
            <person name="Zeng Z."/>
            <person name="Chen C."/>
        </authorList>
    </citation>
    <scope>NUCLEOTIDE SEQUENCE [LARGE SCALE GENOMIC DNA]</scope>
    <source>
        <strain evidence="2 3">WB 3.3-2</strain>
    </source>
</reference>
<keyword evidence="1" id="KW-0732">Signal</keyword>
<keyword evidence="3" id="KW-1185">Reference proteome</keyword>
<feature type="signal peptide" evidence="1">
    <location>
        <begin position="1"/>
        <end position="19"/>
    </location>
</feature>
<comment type="caution">
    <text evidence="2">The sequence shown here is derived from an EMBL/GenBank/DDBJ whole genome shotgun (WGS) entry which is preliminary data.</text>
</comment>